<sequence>MSSPIHLQMMPEVTHLLQTLADIATESDLPVLLIGGHAVTALGCPRSTFDIDLLIPRQSAPDWEAVLAKLQYRTFHRSEQFLQMEGTDELPLPPIDFMLVDEEVFEQLHESRFSAQPLATPGVLPLIALKLHAIRQPTRDNIEKDWQDIFSLIRAHGLTLDNSDLRAIVLRHGGERAIERIQTELG</sequence>
<dbReference type="InterPro" id="IPR043519">
    <property type="entry name" value="NT_sf"/>
</dbReference>
<comment type="caution">
    <text evidence="1">The sequence shown here is derived from an EMBL/GenBank/DDBJ whole genome shotgun (WGS) entry which is preliminary data.</text>
</comment>
<dbReference type="Gene3D" id="3.30.460.40">
    <property type="match status" value="1"/>
</dbReference>
<name>A0A934VIU6_9BACT</name>
<protein>
    <recommendedName>
        <fullName evidence="3">Nucleotidyltransferase family protein</fullName>
    </recommendedName>
</protein>
<reference evidence="1" key="1">
    <citation type="submission" date="2021-01" db="EMBL/GenBank/DDBJ databases">
        <title>Modified the classification status of verrucomicrobia.</title>
        <authorList>
            <person name="Feng X."/>
        </authorList>
    </citation>
    <scope>NUCLEOTIDE SEQUENCE</scope>
    <source>
        <strain evidence="1">KCTC 12986</strain>
    </source>
</reference>
<dbReference type="EMBL" id="JAENIO010000054">
    <property type="protein sequence ID" value="MBK1835443.1"/>
    <property type="molecule type" value="Genomic_DNA"/>
</dbReference>
<evidence type="ECO:0008006" key="3">
    <source>
        <dbReference type="Google" id="ProtNLM"/>
    </source>
</evidence>
<evidence type="ECO:0000313" key="1">
    <source>
        <dbReference type="EMBL" id="MBK1835443.1"/>
    </source>
</evidence>
<dbReference type="SUPFAM" id="SSF81301">
    <property type="entry name" value="Nucleotidyltransferase"/>
    <property type="match status" value="1"/>
</dbReference>
<evidence type="ECO:0000313" key="2">
    <source>
        <dbReference type="Proteomes" id="UP000604083"/>
    </source>
</evidence>
<dbReference type="AlphaFoldDB" id="A0A934VIU6"/>
<proteinExistence type="predicted"/>
<keyword evidence="2" id="KW-1185">Reference proteome</keyword>
<dbReference type="RefSeq" id="WP_200392878.1">
    <property type="nucleotide sequence ID" value="NZ_JAENIO010000054.1"/>
</dbReference>
<accession>A0A934VIU6</accession>
<gene>
    <name evidence="1" type="ORF">JIN78_15340</name>
</gene>
<dbReference type="Proteomes" id="UP000604083">
    <property type="component" value="Unassembled WGS sequence"/>
</dbReference>
<organism evidence="1 2">
    <name type="scientific">Roseibacillus ishigakijimensis</name>
    <dbReference type="NCBI Taxonomy" id="454146"/>
    <lineage>
        <taxon>Bacteria</taxon>
        <taxon>Pseudomonadati</taxon>
        <taxon>Verrucomicrobiota</taxon>
        <taxon>Verrucomicrobiia</taxon>
        <taxon>Verrucomicrobiales</taxon>
        <taxon>Verrucomicrobiaceae</taxon>
        <taxon>Roseibacillus</taxon>
    </lineage>
</organism>